<keyword evidence="5 7" id="KW-0413">Isomerase</keyword>
<evidence type="ECO:0000256" key="3">
    <source>
        <dbReference type="ARBA" id="ARBA00013194"/>
    </source>
</evidence>
<comment type="function">
    <text evidence="2">PPIases accelerate the folding of proteins. It catalyzes the cis-trans isomerization of proline imidic peptide bonds in oligopeptides.</text>
</comment>
<dbReference type="PANTHER" id="PTHR10516:SF443">
    <property type="entry name" value="FK506-BINDING PROTEIN 59-RELATED"/>
    <property type="match status" value="1"/>
</dbReference>
<dbReference type="EC" id="5.2.1.8" evidence="3 7"/>
<name>A0A072PI20_9EURO</name>
<reference evidence="10 11" key="1">
    <citation type="submission" date="2013-03" db="EMBL/GenBank/DDBJ databases">
        <title>The Genome Sequence of Exophiala aquamarina CBS 119918.</title>
        <authorList>
            <consortium name="The Broad Institute Genomics Platform"/>
            <person name="Cuomo C."/>
            <person name="de Hoog S."/>
            <person name="Gorbushina A."/>
            <person name="Walker B."/>
            <person name="Young S.K."/>
            <person name="Zeng Q."/>
            <person name="Gargeya S."/>
            <person name="Fitzgerald M."/>
            <person name="Haas B."/>
            <person name="Abouelleil A."/>
            <person name="Allen A.W."/>
            <person name="Alvarado L."/>
            <person name="Arachchi H.M."/>
            <person name="Berlin A.M."/>
            <person name="Chapman S.B."/>
            <person name="Gainer-Dewar J."/>
            <person name="Goldberg J."/>
            <person name="Griggs A."/>
            <person name="Gujja S."/>
            <person name="Hansen M."/>
            <person name="Howarth C."/>
            <person name="Imamovic A."/>
            <person name="Ireland A."/>
            <person name="Larimer J."/>
            <person name="McCowan C."/>
            <person name="Murphy C."/>
            <person name="Pearson M."/>
            <person name="Poon T.W."/>
            <person name="Priest M."/>
            <person name="Roberts A."/>
            <person name="Saif S."/>
            <person name="Shea T."/>
            <person name="Sisk P."/>
            <person name="Sykes S."/>
            <person name="Wortman J."/>
            <person name="Nusbaum C."/>
            <person name="Birren B."/>
        </authorList>
    </citation>
    <scope>NUCLEOTIDE SEQUENCE [LARGE SCALE GENOMIC DNA]</scope>
    <source>
        <strain evidence="10 11">CBS 119918</strain>
    </source>
</reference>
<dbReference type="InterPro" id="IPR050689">
    <property type="entry name" value="FKBP-type_PPIase"/>
</dbReference>
<feature type="region of interest" description="Disordered" evidence="8">
    <location>
        <begin position="35"/>
        <end position="54"/>
    </location>
</feature>
<protein>
    <recommendedName>
        <fullName evidence="3 7">peptidylprolyl isomerase</fullName>
        <ecNumber evidence="3 7">5.2.1.8</ecNumber>
    </recommendedName>
</protein>
<accession>A0A072PI20</accession>
<feature type="region of interest" description="Disordered" evidence="8">
    <location>
        <begin position="1"/>
        <end position="21"/>
    </location>
</feature>
<evidence type="ECO:0000256" key="2">
    <source>
        <dbReference type="ARBA" id="ARBA00002388"/>
    </source>
</evidence>
<evidence type="ECO:0000256" key="7">
    <source>
        <dbReference type="PROSITE-ProRule" id="PRU00277"/>
    </source>
</evidence>
<dbReference type="VEuPathDB" id="FungiDB:A1O9_04591"/>
<comment type="similarity">
    <text evidence="6">Belongs to the FKBP-type PPIase family. FKBP1 subfamily.</text>
</comment>
<dbReference type="Proteomes" id="UP000027920">
    <property type="component" value="Unassembled WGS sequence"/>
</dbReference>
<evidence type="ECO:0000256" key="1">
    <source>
        <dbReference type="ARBA" id="ARBA00000971"/>
    </source>
</evidence>
<keyword evidence="4 7" id="KW-0697">Rotamase</keyword>
<dbReference type="GeneID" id="25279521"/>
<evidence type="ECO:0000259" key="9">
    <source>
        <dbReference type="PROSITE" id="PS50059"/>
    </source>
</evidence>
<evidence type="ECO:0000256" key="6">
    <source>
        <dbReference type="ARBA" id="ARBA00038106"/>
    </source>
</evidence>
<dbReference type="GO" id="GO:0005737">
    <property type="term" value="C:cytoplasm"/>
    <property type="evidence" value="ECO:0007669"/>
    <property type="project" value="TreeGrafter"/>
</dbReference>
<dbReference type="GO" id="GO:0003755">
    <property type="term" value="F:peptidyl-prolyl cis-trans isomerase activity"/>
    <property type="evidence" value="ECO:0007669"/>
    <property type="project" value="UniProtKB-KW"/>
</dbReference>
<feature type="compositionally biased region" description="Polar residues" evidence="8">
    <location>
        <begin position="38"/>
        <end position="50"/>
    </location>
</feature>
<proteinExistence type="inferred from homology"/>
<dbReference type="HOGENOM" id="CLU_013615_12_1_1"/>
<evidence type="ECO:0000313" key="11">
    <source>
        <dbReference type="Proteomes" id="UP000027920"/>
    </source>
</evidence>
<dbReference type="OrthoDB" id="1902587at2759"/>
<dbReference type="Gene3D" id="3.10.50.40">
    <property type="match status" value="1"/>
</dbReference>
<evidence type="ECO:0000313" key="10">
    <source>
        <dbReference type="EMBL" id="KEF59744.1"/>
    </source>
</evidence>
<dbReference type="InterPro" id="IPR001179">
    <property type="entry name" value="PPIase_FKBP_dom"/>
</dbReference>
<dbReference type="EMBL" id="AMGV01000003">
    <property type="protein sequence ID" value="KEF59744.1"/>
    <property type="molecule type" value="Genomic_DNA"/>
</dbReference>
<evidence type="ECO:0000256" key="8">
    <source>
        <dbReference type="SAM" id="MobiDB-lite"/>
    </source>
</evidence>
<sequence length="89" mass="9506">MASQISKKLIKSGNGQDYPRAGDEVTIEYTGWLHDPSASANNNKGKQFDSSVGRGDFKTQIGVGRVIPGWDQGVPQMSLGEKSTLVIPG</sequence>
<gene>
    <name evidence="10" type="ORF">A1O9_04591</name>
</gene>
<comment type="catalytic activity">
    <reaction evidence="1 7">
        <text>[protein]-peptidylproline (omega=180) = [protein]-peptidylproline (omega=0)</text>
        <dbReference type="Rhea" id="RHEA:16237"/>
        <dbReference type="Rhea" id="RHEA-COMP:10747"/>
        <dbReference type="Rhea" id="RHEA-COMP:10748"/>
        <dbReference type="ChEBI" id="CHEBI:83833"/>
        <dbReference type="ChEBI" id="CHEBI:83834"/>
        <dbReference type="EC" id="5.2.1.8"/>
    </reaction>
</comment>
<dbReference type="PANTHER" id="PTHR10516">
    <property type="entry name" value="PEPTIDYL-PROLYL CIS-TRANS ISOMERASE"/>
    <property type="match status" value="1"/>
</dbReference>
<dbReference type="InterPro" id="IPR046357">
    <property type="entry name" value="PPIase_dom_sf"/>
</dbReference>
<feature type="domain" description="PPIase FKBP-type" evidence="9">
    <location>
        <begin position="22"/>
        <end position="89"/>
    </location>
</feature>
<dbReference type="Pfam" id="PF00254">
    <property type="entry name" value="FKBP_C"/>
    <property type="match status" value="1"/>
</dbReference>
<evidence type="ECO:0000256" key="5">
    <source>
        <dbReference type="ARBA" id="ARBA00023235"/>
    </source>
</evidence>
<organism evidence="10 11">
    <name type="scientific">Exophiala aquamarina CBS 119918</name>
    <dbReference type="NCBI Taxonomy" id="1182545"/>
    <lineage>
        <taxon>Eukaryota</taxon>
        <taxon>Fungi</taxon>
        <taxon>Dikarya</taxon>
        <taxon>Ascomycota</taxon>
        <taxon>Pezizomycotina</taxon>
        <taxon>Eurotiomycetes</taxon>
        <taxon>Chaetothyriomycetidae</taxon>
        <taxon>Chaetothyriales</taxon>
        <taxon>Herpotrichiellaceae</taxon>
        <taxon>Exophiala</taxon>
    </lineage>
</organism>
<keyword evidence="11" id="KW-1185">Reference proteome</keyword>
<dbReference type="RefSeq" id="XP_013262334.1">
    <property type="nucleotide sequence ID" value="XM_013406880.1"/>
</dbReference>
<comment type="caution">
    <text evidence="10">The sequence shown here is derived from an EMBL/GenBank/DDBJ whole genome shotgun (WGS) entry which is preliminary data.</text>
</comment>
<dbReference type="PROSITE" id="PS50059">
    <property type="entry name" value="FKBP_PPIASE"/>
    <property type="match status" value="1"/>
</dbReference>
<dbReference type="STRING" id="1182545.A0A072PI20"/>
<dbReference type="SUPFAM" id="SSF54534">
    <property type="entry name" value="FKBP-like"/>
    <property type="match status" value="1"/>
</dbReference>
<evidence type="ECO:0000256" key="4">
    <source>
        <dbReference type="ARBA" id="ARBA00023110"/>
    </source>
</evidence>
<dbReference type="AlphaFoldDB" id="A0A072PI20"/>